<feature type="region of interest" description="Disordered" evidence="6">
    <location>
        <begin position="617"/>
        <end position="639"/>
    </location>
</feature>
<dbReference type="PROSITE" id="PS50011">
    <property type="entry name" value="PROTEIN_KINASE_DOM"/>
    <property type="match status" value="1"/>
</dbReference>
<evidence type="ECO:0000256" key="4">
    <source>
        <dbReference type="ARBA" id="ARBA00022777"/>
    </source>
</evidence>
<evidence type="ECO:0000256" key="1">
    <source>
        <dbReference type="ARBA" id="ARBA00022527"/>
    </source>
</evidence>
<dbReference type="AlphaFoldDB" id="A0AA36ILG2"/>
<keyword evidence="4" id="KW-0418">Kinase</keyword>
<feature type="region of interest" description="Disordered" evidence="6">
    <location>
        <begin position="513"/>
        <end position="541"/>
    </location>
</feature>
<dbReference type="Gene3D" id="1.10.510.10">
    <property type="entry name" value="Transferase(Phosphotransferase) domain 1"/>
    <property type="match status" value="1"/>
</dbReference>
<feature type="compositionally biased region" description="Low complexity" evidence="6">
    <location>
        <begin position="519"/>
        <end position="536"/>
    </location>
</feature>
<comment type="caution">
    <text evidence="8">The sequence shown here is derived from an EMBL/GenBank/DDBJ whole genome shotgun (WGS) entry which is preliminary data.</text>
</comment>
<evidence type="ECO:0000256" key="5">
    <source>
        <dbReference type="ARBA" id="ARBA00022840"/>
    </source>
</evidence>
<evidence type="ECO:0000256" key="3">
    <source>
        <dbReference type="ARBA" id="ARBA00022741"/>
    </source>
</evidence>
<proteinExistence type="predicted"/>
<dbReference type="Gene3D" id="3.30.200.20">
    <property type="entry name" value="Phosphorylase Kinase, domain 1"/>
    <property type="match status" value="1"/>
</dbReference>
<gene>
    <name evidence="8" type="ORF">EVOR1521_LOCUS15193</name>
</gene>
<evidence type="ECO:0000313" key="9">
    <source>
        <dbReference type="Proteomes" id="UP001178507"/>
    </source>
</evidence>
<organism evidence="8 9">
    <name type="scientific">Effrenium voratum</name>
    <dbReference type="NCBI Taxonomy" id="2562239"/>
    <lineage>
        <taxon>Eukaryota</taxon>
        <taxon>Sar</taxon>
        <taxon>Alveolata</taxon>
        <taxon>Dinophyceae</taxon>
        <taxon>Suessiales</taxon>
        <taxon>Symbiodiniaceae</taxon>
        <taxon>Effrenium</taxon>
    </lineage>
</organism>
<evidence type="ECO:0000256" key="6">
    <source>
        <dbReference type="SAM" id="MobiDB-lite"/>
    </source>
</evidence>
<sequence>MSSNMKACKSQASHGAGNASPQTNGSGQKVVGPNIRGNREEYQLVMHLQSALFGGVYEAKGRSSGRDFAIKVLHKSELQKVEENNSIEFCEVPLSEIKFADVMRGHEHVMEVEEHFEDQYCHYCVFELCRGGDLLEALKQKPMGFDERHAQFLIRQAAMGLTFMHERGVAMQDVSLENMLLNVNPGNGNWQVKICDPGQAVHFQTEGGQEIPVGFHGLVGKSFRPPELHEHKPYLSTKVDSWCLGWSTFYLLTAQPLFMSADPSQKDADWHLFKNGKFDELFKTKSPNFSPTGIDFIFKLLQLEPSKRMSIADCCKHAWLADPSVPPMLVPKELLPEAVRKSMEEEKVERRAAKPTLPMDRDFMGGSLSTSAGISGVPSMTASLAAPSANSVRPMAHALPTWSAAPVQSMTKMQLAAPHTPLMRVRSPSGRSPRQSFTGDMHMNADRRSRVFQPHRSSQRTPYSGGYVVATAHSPAPLRGSSGRASPMGEKLMAANYYSQDAGRFGFMSTPRANGRPRASVSTAAPAPLPLSASQESSERGRPLWAFGQADGTLPRLGSGGSDYQVAAPVPVRAASPAPMQTMGAVTRAGAPGARRVEGRTKGVASPGLTFMRRASPPRVVQVSRSPSPARDLRAPSPTFRPGFSWTPVAVPHPPASIRAASPTRVVHNGGFAWMPDPASPHASPRAFSPSPPTSISFARAPSMVASGYASLRT</sequence>
<dbReference type="SUPFAM" id="SSF56112">
    <property type="entry name" value="Protein kinase-like (PK-like)"/>
    <property type="match status" value="1"/>
</dbReference>
<keyword evidence="3" id="KW-0547">Nucleotide-binding</keyword>
<dbReference type="GO" id="GO:0005524">
    <property type="term" value="F:ATP binding"/>
    <property type="evidence" value="ECO:0007669"/>
    <property type="project" value="UniProtKB-KW"/>
</dbReference>
<dbReference type="PANTHER" id="PTHR24345">
    <property type="entry name" value="SERINE/THREONINE-PROTEIN KINASE PLK"/>
    <property type="match status" value="1"/>
</dbReference>
<keyword evidence="2" id="KW-0808">Transferase</keyword>
<feature type="compositionally biased region" description="Polar residues" evidence="6">
    <location>
        <begin position="1"/>
        <end position="27"/>
    </location>
</feature>
<reference evidence="8" key="1">
    <citation type="submission" date="2023-08" db="EMBL/GenBank/DDBJ databases">
        <authorList>
            <person name="Chen Y."/>
            <person name="Shah S."/>
            <person name="Dougan E. K."/>
            <person name="Thang M."/>
            <person name="Chan C."/>
        </authorList>
    </citation>
    <scope>NUCLEOTIDE SEQUENCE</scope>
</reference>
<evidence type="ECO:0000259" key="7">
    <source>
        <dbReference type="PROSITE" id="PS50011"/>
    </source>
</evidence>
<keyword evidence="5" id="KW-0067">ATP-binding</keyword>
<feature type="domain" description="Protein kinase" evidence="7">
    <location>
        <begin position="42"/>
        <end position="320"/>
    </location>
</feature>
<keyword evidence="1" id="KW-0723">Serine/threonine-protein kinase</keyword>
<dbReference type="GO" id="GO:0005634">
    <property type="term" value="C:nucleus"/>
    <property type="evidence" value="ECO:0007669"/>
    <property type="project" value="TreeGrafter"/>
</dbReference>
<dbReference type="GO" id="GO:0004674">
    <property type="term" value="F:protein serine/threonine kinase activity"/>
    <property type="evidence" value="ECO:0007669"/>
    <property type="project" value="UniProtKB-KW"/>
</dbReference>
<name>A0AA36ILG2_9DINO</name>
<dbReference type="PANTHER" id="PTHR24345:SF91">
    <property type="entry name" value="SERINE_THREONINE-PROTEIN KINASE PLK4"/>
    <property type="match status" value="1"/>
</dbReference>
<dbReference type="InterPro" id="IPR011009">
    <property type="entry name" value="Kinase-like_dom_sf"/>
</dbReference>
<feature type="region of interest" description="Disordered" evidence="6">
    <location>
        <begin position="1"/>
        <end position="33"/>
    </location>
</feature>
<dbReference type="Pfam" id="PF00069">
    <property type="entry name" value="Pkinase"/>
    <property type="match status" value="1"/>
</dbReference>
<protein>
    <recommendedName>
        <fullName evidence="7">Protein kinase domain-containing protein</fullName>
    </recommendedName>
</protein>
<evidence type="ECO:0000313" key="8">
    <source>
        <dbReference type="EMBL" id="CAJ1389608.1"/>
    </source>
</evidence>
<accession>A0AA36ILG2</accession>
<dbReference type="Proteomes" id="UP001178507">
    <property type="component" value="Unassembled WGS sequence"/>
</dbReference>
<keyword evidence="9" id="KW-1185">Reference proteome</keyword>
<dbReference type="EMBL" id="CAUJNA010001902">
    <property type="protein sequence ID" value="CAJ1389608.1"/>
    <property type="molecule type" value="Genomic_DNA"/>
</dbReference>
<evidence type="ECO:0000256" key="2">
    <source>
        <dbReference type="ARBA" id="ARBA00022679"/>
    </source>
</evidence>
<dbReference type="InterPro" id="IPR000719">
    <property type="entry name" value="Prot_kinase_dom"/>
</dbReference>